<sequence length="108" mass="11823">MLGTGFVSFLVAKHKTKRNQKANFPLWHEISRRRGSGSVTSASSDPAASSGCTRILQGDWEAAHRLHRLALAVLSDASPRYSIPGVRFDIEEVTETRASSSTTSRTHN</sequence>
<name>W2RAD5_PHYN3</name>
<organism evidence="2 3">
    <name type="scientific">Phytophthora nicotianae (strain INRA-310)</name>
    <name type="common">Phytophthora parasitica</name>
    <dbReference type="NCBI Taxonomy" id="761204"/>
    <lineage>
        <taxon>Eukaryota</taxon>
        <taxon>Sar</taxon>
        <taxon>Stramenopiles</taxon>
        <taxon>Oomycota</taxon>
        <taxon>Peronosporomycetes</taxon>
        <taxon>Peronosporales</taxon>
        <taxon>Peronosporaceae</taxon>
        <taxon>Phytophthora</taxon>
    </lineage>
</organism>
<dbReference type="GeneID" id="20189513"/>
<dbReference type="VEuPathDB" id="FungiDB:PPTG_20914"/>
<reference evidence="2 3" key="2">
    <citation type="submission" date="2013-11" db="EMBL/GenBank/DDBJ databases">
        <title>The Genome Sequence of Phytophthora parasitica INRA-310.</title>
        <authorList>
            <consortium name="The Broad Institute Genomics Platform"/>
            <person name="Russ C."/>
            <person name="Tyler B."/>
            <person name="Panabieres F."/>
            <person name="Shan W."/>
            <person name="Tripathy S."/>
            <person name="Grunwald N."/>
            <person name="Machado M."/>
            <person name="Johnson C.S."/>
            <person name="Arredondo F."/>
            <person name="Hong C."/>
            <person name="Coffey M."/>
            <person name="Young S.K."/>
            <person name="Zeng Q."/>
            <person name="Gargeya S."/>
            <person name="Fitzgerald M."/>
            <person name="Abouelleil A."/>
            <person name="Alvarado L."/>
            <person name="Chapman S.B."/>
            <person name="Gainer-Dewar J."/>
            <person name="Goldberg J."/>
            <person name="Griggs A."/>
            <person name="Gujja S."/>
            <person name="Hansen M."/>
            <person name="Howarth C."/>
            <person name="Imamovic A."/>
            <person name="Ireland A."/>
            <person name="Larimer J."/>
            <person name="McCowan C."/>
            <person name="Murphy C."/>
            <person name="Pearson M."/>
            <person name="Poon T.W."/>
            <person name="Priest M."/>
            <person name="Roberts A."/>
            <person name="Saif S."/>
            <person name="Shea T."/>
            <person name="Sykes S."/>
            <person name="Wortman J."/>
            <person name="Nusbaum C."/>
            <person name="Birren B."/>
        </authorList>
    </citation>
    <scope>NUCLEOTIDE SEQUENCE [LARGE SCALE GENOMIC DNA]</scope>
    <source>
        <strain evidence="2 3">INRA-310</strain>
    </source>
</reference>
<dbReference type="AlphaFoldDB" id="W2RAD5"/>
<evidence type="ECO:0000313" key="2">
    <source>
        <dbReference type="EMBL" id="ETN22368.1"/>
    </source>
</evidence>
<proteinExistence type="predicted"/>
<dbReference type="Proteomes" id="UP000018817">
    <property type="component" value="Unassembled WGS sequence"/>
</dbReference>
<reference evidence="3" key="1">
    <citation type="submission" date="2011-12" db="EMBL/GenBank/DDBJ databases">
        <authorList>
            <consortium name="The Broad Institute Genome Sequencing Platform"/>
            <person name="Russ C."/>
            <person name="Tyler B."/>
            <person name="Panabieres F."/>
            <person name="Shan W."/>
            <person name="Tripathy S."/>
            <person name="Grunwald N."/>
            <person name="Machado M."/>
            <person name="Young S.K."/>
            <person name="Zeng Q."/>
            <person name="Gargeya S."/>
            <person name="Fitzgerald M."/>
            <person name="Haas B."/>
            <person name="Abouelleil A."/>
            <person name="Alvarado L."/>
            <person name="Arachchi H.M."/>
            <person name="Berlin A."/>
            <person name="Chapman S.B."/>
            <person name="Gearin G."/>
            <person name="Goldberg J."/>
            <person name="Griggs A."/>
            <person name="Gujja S."/>
            <person name="Hansen M."/>
            <person name="Heiman D."/>
            <person name="Howarth C."/>
            <person name="Larimer J."/>
            <person name="Lui A."/>
            <person name="MacDonald P.J.P."/>
            <person name="McCowen C."/>
            <person name="Montmayeur A."/>
            <person name="Murphy C."/>
            <person name="Neiman D."/>
            <person name="Pearson M."/>
            <person name="Priest M."/>
            <person name="Roberts A."/>
            <person name="Saif S."/>
            <person name="Shea T."/>
            <person name="Sisk P."/>
            <person name="Stolte C."/>
            <person name="Sykes S."/>
            <person name="Wortman J."/>
            <person name="Nusbaum C."/>
            <person name="Birren B."/>
        </authorList>
    </citation>
    <scope>NUCLEOTIDE SEQUENCE [LARGE SCALE GENOMIC DNA]</scope>
    <source>
        <strain evidence="3">INRA-310</strain>
    </source>
</reference>
<dbReference type="EMBL" id="KI669756">
    <property type="protein sequence ID" value="ETM98074.1"/>
    <property type="molecule type" value="Genomic_DNA"/>
</dbReference>
<dbReference type="RefSeq" id="XP_008892589.1">
    <property type="nucleotide sequence ID" value="XM_008894341.1"/>
</dbReference>
<dbReference type="VEuPathDB" id="FungiDB:PPTG_24739"/>
<dbReference type="EMBL" id="KI669562">
    <property type="protein sequence ID" value="ETN22368.1"/>
    <property type="molecule type" value="Genomic_DNA"/>
</dbReference>
<accession>W2RAD5</accession>
<evidence type="ECO:0000313" key="1">
    <source>
        <dbReference type="EMBL" id="ETM98074.1"/>
    </source>
</evidence>
<gene>
    <name evidence="2" type="ORF">PPTG_20914</name>
    <name evidence="1" type="ORF">PPTG_24739</name>
</gene>
<dbReference type="RefSeq" id="XP_008916634.1">
    <property type="nucleotide sequence ID" value="XM_008918386.1"/>
</dbReference>
<evidence type="ECO:0000313" key="3">
    <source>
        <dbReference type="Proteomes" id="UP000018817"/>
    </source>
</evidence>
<protein>
    <submittedName>
        <fullName evidence="2">Uncharacterized protein</fullName>
    </submittedName>
</protein>
<dbReference type="GeneID" id="20193338"/>